<feature type="compositionally biased region" description="Basic residues" evidence="6">
    <location>
        <begin position="418"/>
        <end position="433"/>
    </location>
</feature>
<reference evidence="8" key="1">
    <citation type="journal article" date="2023" name="GigaByte">
        <title>Genome assembly of the bearded iris, Iris pallida Lam.</title>
        <authorList>
            <person name="Bruccoleri R.E."/>
            <person name="Oakeley E.J."/>
            <person name="Faust A.M.E."/>
            <person name="Altorfer M."/>
            <person name="Dessus-Babus S."/>
            <person name="Burckhardt D."/>
            <person name="Oertli M."/>
            <person name="Naumann U."/>
            <person name="Petersen F."/>
            <person name="Wong J."/>
        </authorList>
    </citation>
    <scope>NUCLEOTIDE SEQUENCE</scope>
    <source>
        <strain evidence="8">GSM-AAB239-AS_SAM_17_03QT</strain>
    </source>
</reference>
<reference evidence="8" key="2">
    <citation type="submission" date="2023-04" db="EMBL/GenBank/DDBJ databases">
        <authorList>
            <person name="Bruccoleri R.E."/>
            <person name="Oakeley E.J."/>
            <person name="Faust A.-M."/>
            <person name="Dessus-Babus S."/>
            <person name="Altorfer M."/>
            <person name="Burckhardt D."/>
            <person name="Oertli M."/>
            <person name="Naumann U."/>
            <person name="Petersen F."/>
            <person name="Wong J."/>
        </authorList>
    </citation>
    <scope>NUCLEOTIDE SEQUENCE</scope>
    <source>
        <strain evidence="8">GSM-AAB239-AS_SAM_17_03QT</strain>
        <tissue evidence="8">Leaf</tissue>
    </source>
</reference>
<dbReference type="GO" id="GO:0022857">
    <property type="term" value="F:transmembrane transporter activity"/>
    <property type="evidence" value="ECO:0007669"/>
    <property type="project" value="InterPro"/>
</dbReference>
<evidence type="ECO:0000256" key="1">
    <source>
        <dbReference type="ARBA" id="ARBA00004141"/>
    </source>
</evidence>
<dbReference type="SUPFAM" id="SSF103473">
    <property type="entry name" value="MFS general substrate transporter"/>
    <property type="match status" value="1"/>
</dbReference>
<evidence type="ECO:0000256" key="2">
    <source>
        <dbReference type="ARBA" id="ARBA00005982"/>
    </source>
</evidence>
<evidence type="ECO:0000256" key="7">
    <source>
        <dbReference type="SAM" id="Phobius"/>
    </source>
</evidence>
<dbReference type="InterPro" id="IPR000109">
    <property type="entry name" value="POT_fam"/>
</dbReference>
<feature type="compositionally biased region" description="Basic and acidic residues" evidence="6">
    <location>
        <begin position="495"/>
        <end position="504"/>
    </location>
</feature>
<feature type="transmembrane region" description="Helical" evidence="7">
    <location>
        <begin position="329"/>
        <end position="349"/>
    </location>
</feature>
<protein>
    <submittedName>
        <fullName evidence="8">Protein NRT1/ PTR FAMILY 6.2</fullName>
    </submittedName>
</protein>
<dbReference type="Proteomes" id="UP001140949">
    <property type="component" value="Unassembled WGS sequence"/>
</dbReference>
<gene>
    <name evidence="8" type="ORF">M6B38_210995</name>
</gene>
<proteinExistence type="inferred from homology"/>
<dbReference type="Pfam" id="PF00854">
    <property type="entry name" value="PTR2"/>
    <property type="match status" value="1"/>
</dbReference>
<dbReference type="GO" id="GO:0006857">
    <property type="term" value="P:oligopeptide transport"/>
    <property type="evidence" value="ECO:0007669"/>
    <property type="project" value="InterPro"/>
</dbReference>
<comment type="subcellular location">
    <subcellularLocation>
        <location evidence="1">Membrane</location>
        <topology evidence="1">Multi-pass membrane protein</topology>
    </subcellularLocation>
</comment>
<feature type="compositionally biased region" description="Basic residues" evidence="6">
    <location>
        <begin position="445"/>
        <end position="458"/>
    </location>
</feature>
<keyword evidence="3 7" id="KW-0812">Transmembrane</keyword>
<sequence>MEGKMSWSVADAVDYKGYPADRTKTGGWVPAALILVIEICERLTTMGIAVNLVTYLVDTMHLASAESANAVTDFMGTSFLLCLLGGFLADSFLGRYLTIAIFAAVQALGTGMLTMATRLPQLRPPPCSTANGCQRASGSQTGVLYLSLYLVALGTGGLKSSVSGFGTDQFDEKDPKEKTQMTFFFSRFFFLISTGTLLAVTVLVYIQDEVGRSWAYGICSLSMVLAISLFLSGTRSYRYKKSAGSPIVHILQVVVASVRKRKLECPANASYLYEDSLEASRIQHTDRFRFLDKAAIVAEGDYNEGGGGNASPNPWRVCSLTRVEEVKMLIRLLPVWATTIMFWTTYAQMITFSVEQAATMERSIGSFKIPAGSLTVFFVGAILITLAVYDRVIMPLLKKWKGKQVCLYMFRRLQQPAAHRHRPSPVRDRHGRGGPHGDEAPLGRQAHRTGRRHPAHQRLHADPPVLLRRRRGGLHIHRTARLLHHPLAEGDEDDEHRPLPDHPLARLLPQQRAGLDREGRDGRRRRGEGVARGQHQCREAGLLLRARRGAERAELGGLSCCGGFEQAEGSENCRRRCRQWRRRRRRGEGFICGRQVLGAMGLIKMWLLLIFSVQHFRTVLAW</sequence>
<evidence type="ECO:0000256" key="3">
    <source>
        <dbReference type="ARBA" id="ARBA00022692"/>
    </source>
</evidence>
<feature type="transmembrane region" description="Helical" evidence="7">
    <location>
        <begin position="369"/>
        <end position="389"/>
    </location>
</feature>
<feature type="transmembrane region" description="Helical" evidence="7">
    <location>
        <begin position="591"/>
        <end position="613"/>
    </location>
</feature>
<dbReference type="InterPro" id="IPR036259">
    <property type="entry name" value="MFS_trans_sf"/>
</dbReference>
<keyword evidence="9" id="KW-1185">Reference proteome</keyword>
<accession>A0AAX6E493</accession>
<feature type="region of interest" description="Disordered" evidence="6">
    <location>
        <begin position="418"/>
        <end position="466"/>
    </location>
</feature>
<keyword evidence="4 7" id="KW-1133">Transmembrane helix</keyword>
<name>A0AAX6E493_IRIPA</name>
<feature type="transmembrane region" description="Helical" evidence="7">
    <location>
        <begin position="213"/>
        <end position="231"/>
    </location>
</feature>
<feature type="region of interest" description="Disordered" evidence="6">
    <location>
        <begin position="485"/>
        <end position="532"/>
    </location>
</feature>
<evidence type="ECO:0000256" key="5">
    <source>
        <dbReference type="ARBA" id="ARBA00023136"/>
    </source>
</evidence>
<evidence type="ECO:0000256" key="4">
    <source>
        <dbReference type="ARBA" id="ARBA00022989"/>
    </source>
</evidence>
<comment type="similarity">
    <text evidence="2">Belongs to the major facilitator superfamily. Proton-dependent oligopeptide transporter (POT/PTR) (TC 2.A.17) family.</text>
</comment>
<dbReference type="AlphaFoldDB" id="A0AAX6E493"/>
<dbReference type="Gene3D" id="1.20.1250.20">
    <property type="entry name" value="MFS general substrate transporter like domains"/>
    <property type="match status" value="1"/>
</dbReference>
<dbReference type="PROSITE" id="PS01022">
    <property type="entry name" value="PTR2_1"/>
    <property type="match status" value="1"/>
</dbReference>
<feature type="transmembrane region" description="Helical" evidence="7">
    <location>
        <begin position="188"/>
        <end position="207"/>
    </location>
</feature>
<evidence type="ECO:0000256" key="6">
    <source>
        <dbReference type="SAM" id="MobiDB-lite"/>
    </source>
</evidence>
<dbReference type="InterPro" id="IPR018456">
    <property type="entry name" value="PTR2_symporter_CS"/>
</dbReference>
<comment type="caution">
    <text evidence="8">The sequence shown here is derived from an EMBL/GenBank/DDBJ whole genome shotgun (WGS) entry which is preliminary data.</text>
</comment>
<evidence type="ECO:0000313" key="8">
    <source>
        <dbReference type="EMBL" id="KAJ6798790.1"/>
    </source>
</evidence>
<keyword evidence="5 7" id="KW-0472">Membrane</keyword>
<feature type="transmembrane region" description="Helical" evidence="7">
    <location>
        <begin position="95"/>
        <end position="116"/>
    </location>
</feature>
<dbReference type="PANTHER" id="PTHR11654">
    <property type="entry name" value="OLIGOPEPTIDE TRANSPORTER-RELATED"/>
    <property type="match status" value="1"/>
</dbReference>
<dbReference type="GO" id="GO:0016020">
    <property type="term" value="C:membrane"/>
    <property type="evidence" value="ECO:0007669"/>
    <property type="project" value="UniProtKB-SubCell"/>
</dbReference>
<organism evidence="8 9">
    <name type="scientific">Iris pallida</name>
    <name type="common">Sweet iris</name>
    <dbReference type="NCBI Taxonomy" id="29817"/>
    <lineage>
        <taxon>Eukaryota</taxon>
        <taxon>Viridiplantae</taxon>
        <taxon>Streptophyta</taxon>
        <taxon>Embryophyta</taxon>
        <taxon>Tracheophyta</taxon>
        <taxon>Spermatophyta</taxon>
        <taxon>Magnoliopsida</taxon>
        <taxon>Liliopsida</taxon>
        <taxon>Asparagales</taxon>
        <taxon>Iridaceae</taxon>
        <taxon>Iridoideae</taxon>
        <taxon>Irideae</taxon>
        <taxon>Iris</taxon>
    </lineage>
</organism>
<feature type="transmembrane region" description="Helical" evidence="7">
    <location>
        <begin position="70"/>
        <end position="89"/>
    </location>
</feature>
<evidence type="ECO:0000313" key="9">
    <source>
        <dbReference type="Proteomes" id="UP001140949"/>
    </source>
</evidence>
<dbReference type="EMBL" id="JANAVB010040218">
    <property type="protein sequence ID" value="KAJ6798790.1"/>
    <property type="molecule type" value="Genomic_DNA"/>
</dbReference>